<dbReference type="RefSeq" id="XP_004988071.1">
    <property type="nucleotide sequence ID" value="XM_004988014.1"/>
</dbReference>
<dbReference type="InParanoid" id="F2URM6"/>
<evidence type="ECO:0000256" key="3">
    <source>
        <dbReference type="ARBA" id="ARBA00022692"/>
    </source>
</evidence>
<comment type="subcellular location">
    <subcellularLocation>
        <location evidence="1">Membrane</location>
        <topology evidence="1">Multi-pass membrane protein</topology>
    </subcellularLocation>
</comment>
<comment type="similarity">
    <text evidence="2">Belongs to the ADIPOR family.</text>
</comment>
<evidence type="ECO:0000256" key="7">
    <source>
        <dbReference type="SAM" id="Phobius"/>
    </source>
</evidence>
<proteinExistence type="inferred from homology"/>
<dbReference type="OrthoDB" id="529367at2759"/>
<dbReference type="STRING" id="946362.F2URM6"/>
<feature type="binding site" evidence="6">
    <location>
        <position position="82"/>
    </location>
    <ligand>
        <name>Zn(2+)</name>
        <dbReference type="ChEBI" id="CHEBI:29105"/>
    </ligand>
</feature>
<organism evidence="9">
    <name type="scientific">Salpingoeca rosetta (strain ATCC 50818 / BSB-021)</name>
    <dbReference type="NCBI Taxonomy" id="946362"/>
    <lineage>
        <taxon>Eukaryota</taxon>
        <taxon>Choanoflagellata</taxon>
        <taxon>Craspedida</taxon>
        <taxon>Salpingoecidae</taxon>
        <taxon>Salpingoeca</taxon>
    </lineage>
</organism>
<dbReference type="KEGG" id="sre:PTSG_10536"/>
<sequence>MLEGPDKKHIRVLFFIALGATSFLPQMHFLALYGVDHYLAIVDVIWLFAVSVPLYLIGSVVFVFKFPERFFPGRFDIWFHSHQLWHIFVILAAYAHYLCMYNMMHARQELGCTMENEYALLADQQMQLDAGATS</sequence>
<dbReference type="GO" id="GO:0038023">
    <property type="term" value="F:signaling receptor activity"/>
    <property type="evidence" value="ECO:0007669"/>
    <property type="project" value="TreeGrafter"/>
</dbReference>
<dbReference type="EMBL" id="GL832992">
    <property type="protein sequence ID" value="EGD80281.1"/>
    <property type="molecule type" value="Genomic_DNA"/>
</dbReference>
<evidence type="ECO:0000313" key="9">
    <source>
        <dbReference type="Proteomes" id="UP000007799"/>
    </source>
</evidence>
<keyword evidence="6" id="KW-0862">Zinc</keyword>
<dbReference type="PANTHER" id="PTHR20855:SF52">
    <property type="entry name" value="ADIPONECTIN RECEPTOR PROTEIN"/>
    <property type="match status" value="1"/>
</dbReference>
<feature type="transmembrane region" description="Helical" evidence="7">
    <location>
        <begin position="84"/>
        <end position="104"/>
    </location>
</feature>
<dbReference type="eggNOG" id="KOG0748">
    <property type="taxonomic scope" value="Eukaryota"/>
</dbReference>
<reference evidence="8" key="1">
    <citation type="submission" date="2009-08" db="EMBL/GenBank/DDBJ databases">
        <title>Annotation of Salpingoeca rosetta.</title>
        <authorList>
            <consortium name="The Broad Institute Genome Sequencing Platform"/>
            <person name="Russ C."/>
            <person name="Cuomo C."/>
            <person name="Burger G."/>
            <person name="Gray M.W."/>
            <person name="Holland P.W.H."/>
            <person name="King N."/>
            <person name="Lang F.B.F."/>
            <person name="Roger A.J."/>
            <person name="Ruiz-Trillo I."/>
            <person name="Young S.K."/>
            <person name="Zeng Q."/>
            <person name="Gargeya S."/>
            <person name="Alvarado L."/>
            <person name="Berlin A."/>
            <person name="Chapman S.B."/>
            <person name="Chen Z."/>
            <person name="Freedman E."/>
            <person name="Gellesch M."/>
            <person name="Goldberg J."/>
            <person name="Griggs A."/>
            <person name="Gujja S."/>
            <person name="Heilman E."/>
            <person name="Heiman D."/>
            <person name="Howarth C."/>
            <person name="Mehta T."/>
            <person name="Neiman D."/>
            <person name="Pearson M."/>
            <person name="Roberts A."/>
            <person name="Saif S."/>
            <person name="Shea T."/>
            <person name="Shenoy N."/>
            <person name="Sisk P."/>
            <person name="Stolte C."/>
            <person name="Sykes S."/>
            <person name="White J."/>
            <person name="Yandava C."/>
            <person name="Haas B."/>
            <person name="Nusbaum C."/>
            <person name="Birren B."/>
        </authorList>
    </citation>
    <scope>NUCLEOTIDE SEQUENCE [LARGE SCALE GENOMIC DNA]</scope>
    <source>
        <strain evidence="8">ATCC 50818</strain>
    </source>
</reference>
<dbReference type="Proteomes" id="UP000007799">
    <property type="component" value="Unassembled WGS sequence"/>
</dbReference>
<evidence type="ECO:0000256" key="4">
    <source>
        <dbReference type="ARBA" id="ARBA00022989"/>
    </source>
</evidence>
<feature type="transmembrane region" description="Helical" evidence="7">
    <location>
        <begin position="45"/>
        <end position="64"/>
    </location>
</feature>
<feature type="transmembrane region" description="Helical" evidence="7">
    <location>
        <begin position="12"/>
        <end position="33"/>
    </location>
</feature>
<evidence type="ECO:0000256" key="1">
    <source>
        <dbReference type="ARBA" id="ARBA00004141"/>
    </source>
</evidence>
<evidence type="ECO:0000256" key="6">
    <source>
        <dbReference type="PIRSR" id="PIRSR604254-1"/>
    </source>
</evidence>
<evidence type="ECO:0000256" key="2">
    <source>
        <dbReference type="ARBA" id="ARBA00007018"/>
    </source>
</evidence>
<dbReference type="GeneID" id="16068596"/>
<keyword evidence="6" id="KW-0479">Metal-binding</keyword>
<dbReference type="AlphaFoldDB" id="F2URM6"/>
<keyword evidence="3 7" id="KW-0812">Transmembrane</keyword>
<name>F2URM6_SALR5</name>
<dbReference type="GO" id="GO:0046872">
    <property type="term" value="F:metal ion binding"/>
    <property type="evidence" value="ECO:0007669"/>
    <property type="project" value="UniProtKB-KW"/>
</dbReference>
<dbReference type="Pfam" id="PF03006">
    <property type="entry name" value="HlyIII"/>
    <property type="match status" value="1"/>
</dbReference>
<keyword evidence="4 7" id="KW-1133">Transmembrane helix</keyword>
<evidence type="ECO:0000313" key="8">
    <source>
        <dbReference type="EMBL" id="EGD80281.1"/>
    </source>
</evidence>
<evidence type="ECO:0000256" key="5">
    <source>
        <dbReference type="ARBA" id="ARBA00023136"/>
    </source>
</evidence>
<gene>
    <name evidence="8" type="ORF">PTSG_10536</name>
</gene>
<dbReference type="InterPro" id="IPR004254">
    <property type="entry name" value="AdipoR/HlyIII-related"/>
</dbReference>
<dbReference type="PANTHER" id="PTHR20855">
    <property type="entry name" value="ADIPOR/PROGESTIN RECEPTOR-RELATED"/>
    <property type="match status" value="1"/>
</dbReference>
<dbReference type="GO" id="GO:0016020">
    <property type="term" value="C:membrane"/>
    <property type="evidence" value="ECO:0007669"/>
    <property type="project" value="UniProtKB-SubCell"/>
</dbReference>
<feature type="binding site" evidence="6">
    <location>
        <position position="86"/>
    </location>
    <ligand>
        <name>Zn(2+)</name>
        <dbReference type="ChEBI" id="CHEBI:29105"/>
    </ligand>
</feature>
<accession>F2URM6</accession>
<protein>
    <submittedName>
        <fullName evidence="8">Uncharacterized protein</fullName>
    </submittedName>
</protein>
<keyword evidence="9" id="KW-1185">Reference proteome</keyword>
<keyword evidence="5 7" id="KW-0472">Membrane</keyword>